<dbReference type="Gene3D" id="3.60.15.10">
    <property type="entry name" value="Ribonuclease Z/Hydroxyacylglutathione hydrolase-like"/>
    <property type="match status" value="1"/>
</dbReference>
<dbReference type="PANTHER" id="PTHR46018">
    <property type="entry name" value="ZINC PHOSPHODIESTERASE ELAC PROTEIN 1"/>
    <property type="match status" value="1"/>
</dbReference>
<keyword evidence="1" id="KW-0862">Zinc</keyword>
<dbReference type="SUPFAM" id="SSF56281">
    <property type="entry name" value="Metallo-hydrolase/oxidoreductase"/>
    <property type="match status" value="1"/>
</dbReference>
<dbReference type="HOGENOM" id="CLU_031317_3_1_9"/>
<dbReference type="STRING" id="888064.HMPREF9088_0135"/>
<keyword evidence="3" id="KW-0378">Hydrolase</keyword>
<dbReference type="GO" id="GO:0042781">
    <property type="term" value="F:3'-tRNA processing endoribonuclease activity"/>
    <property type="evidence" value="ECO:0007669"/>
    <property type="project" value="TreeGrafter"/>
</dbReference>
<protein>
    <submittedName>
        <fullName evidence="3">Metallo-beta-lactamase domain protein</fullName>
        <ecNumber evidence="3">3.-.-.-</ecNumber>
    </submittedName>
</protein>
<reference evidence="3 4" key="1">
    <citation type="submission" date="2010-12" db="EMBL/GenBank/DDBJ databases">
        <authorList>
            <person name="Muzny D."/>
            <person name="Qin X."/>
            <person name="Deng J."/>
            <person name="Jiang H."/>
            <person name="Liu Y."/>
            <person name="Qu J."/>
            <person name="Song X.-Z."/>
            <person name="Zhang L."/>
            <person name="Thornton R."/>
            <person name="Coyle M."/>
            <person name="Francisco L."/>
            <person name="Jackson L."/>
            <person name="Javaid M."/>
            <person name="Korchina V."/>
            <person name="Kovar C."/>
            <person name="Mata R."/>
            <person name="Mathew T."/>
            <person name="Ngo R."/>
            <person name="Nguyen L."/>
            <person name="Nguyen N."/>
            <person name="Okwuonu G."/>
            <person name="Ongeri F."/>
            <person name="Pham C."/>
            <person name="Simmons D."/>
            <person name="Wilczek-Boney K."/>
            <person name="Hale W."/>
            <person name="Jakkamsetti A."/>
            <person name="Pham P."/>
            <person name="Ruth R."/>
            <person name="San Lucas F."/>
            <person name="Warren J."/>
            <person name="Zhang J."/>
            <person name="Zhao Z."/>
            <person name="Zhou C."/>
            <person name="Zhu D."/>
            <person name="Lee S."/>
            <person name="Bess C."/>
            <person name="Blankenburg K."/>
            <person name="Forbes L."/>
            <person name="Fu Q."/>
            <person name="Gubbala S."/>
            <person name="Hirani K."/>
            <person name="Jayaseelan J.C."/>
            <person name="Lara F."/>
            <person name="Munidasa M."/>
            <person name="Palculict T."/>
            <person name="Patil S."/>
            <person name="Pu L.-L."/>
            <person name="Saada N."/>
            <person name="Tang L."/>
            <person name="Weissenberger G."/>
            <person name="Zhu Y."/>
            <person name="Hemphill L."/>
            <person name="Shang Y."/>
            <person name="Youmans B."/>
            <person name="Ayvaz T."/>
            <person name="Ross M."/>
            <person name="Santibanez J."/>
            <person name="Aqrawi P."/>
            <person name="Gross S."/>
            <person name="Joshi V."/>
            <person name="Fowler G."/>
            <person name="Nazareth L."/>
            <person name="Reid J."/>
            <person name="Worley K."/>
            <person name="Petrosino J."/>
            <person name="Highlander S."/>
            <person name="Gibbs R."/>
        </authorList>
    </citation>
    <scope>NUCLEOTIDE SEQUENCE [LARGE SCALE GENOMIC DNA]</scope>
    <source>
        <strain evidence="4">DSM 15952 / CCUG 50447 / LMG 22039 / TP 1.5</strain>
    </source>
</reference>
<keyword evidence="4" id="KW-1185">Reference proteome</keyword>
<dbReference type="EC" id="3.-.-.-" evidence="3"/>
<sequence>MIQNKLTKKRLFLIHSKFEWMRKSFFVKKSETPFSFFRNVVAYFLKGCEKMKLTVLGCLGAYPYKGEGTTSYLLESDGFQLLIDAGSTTLVELEKHLDPLALDAVILSHYHFDHIADLGVLQYYWQLSPGEKKQPLLPIYGHGQDEIHFKALTMPNVSQGFDYLKEQQLDLGPFTVTFLQTVHPVTCYAMRFVENRTGKVFVFTGDSGYLETLNEFALSADLLLADTYLFEGHEYHHAHLTSKEAGQLAKVANVQHLVLTHLPQIGDLDLLAQQAQQAAGEDVTVTVAKVHHTYTI</sequence>
<feature type="domain" description="Metallo-beta-lactamase" evidence="2">
    <location>
        <begin position="68"/>
        <end position="233"/>
    </location>
</feature>
<dbReference type="CDD" id="cd07716">
    <property type="entry name" value="RNaseZ_short-form-like_MBL-fold"/>
    <property type="match status" value="1"/>
</dbReference>
<gene>
    <name evidence="3" type="ORF">HMPREF9088_0135</name>
</gene>
<organism evidence="3 4">
    <name type="scientific">Enterococcus italicus (strain DSM 15952 / CCUG 50447 / LMG 22039 / TP 1.5)</name>
    <dbReference type="NCBI Taxonomy" id="888064"/>
    <lineage>
        <taxon>Bacteria</taxon>
        <taxon>Bacillati</taxon>
        <taxon>Bacillota</taxon>
        <taxon>Bacilli</taxon>
        <taxon>Lactobacillales</taxon>
        <taxon>Enterococcaceae</taxon>
        <taxon>Enterococcus</taxon>
    </lineage>
</organism>
<evidence type="ECO:0000259" key="2">
    <source>
        <dbReference type="SMART" id="SM00849"/>
    </source>
</evidence>
<dbReference type="InterPro" id="IPR001279">
    <property type="entry name" value="Metallo-B-lactamas"/>
</dbReference>
<comment type="caution">
    <text evidence="3">The sequence shown here is derived from an EMBL/GenBank/DDBJ whole genome shotgun (WGS) entry which is preliminary data.</text>
</comment>
<accession>E6LCP5</accession>
<proteinExistence type="predicted"/>
<dbReference type="Proteomes" id="UP000010296">
    <property type="component" value="Unassembled WGS sequence"/>
</dbReference>
<dbReference type="InterPro" id="IPR036866">
    <property type="entry name" value="RibonucZ/Hydroxyglut_hydro"/>
</dbReference>
<dbReference type="PANTHER" id="PTHR46018:SF4">
    <property type="entry name" value="METALLO-HYDROLASE YHFI-RELATED"/>
    <property type="match status" value="1"/>
</dbReference>
<dbReference type="Pfam" id="PF00753">
    <property type="entry name" value="Lactamase_B"/>
    <property type="match status" value="1"/>
</dbReference>
<dbReference type="EMBL" id="AEPV01000003">
    <property type="protein sequence ID" value="EFU75087.1"/>
    <property type="molecule type" value="Genomic_DNA"/>
</dbReference>
<evidence type="ECO:0000256" key="1">
    <source>
        <dbReference type="ARBA" id="ARBA00022833"/>
    </source>
</evidence>
<dbReference type="AlphaFoldDB" id="E6LCP5"/>
<evidence type="ECO:0000313" key="4">
    <source>
        <dbReference type="Proteomes" id="UP000010296"/>
    </source>
</evidence>
<dbReference type="SMART" id="SM00849">
    <property type="entry name" value="Lactamase_B"/>
    <property type="match status" value="1"/>
</dbReference>
<evidence type="ECO:0000313" key="3">
    <source>
        <dbReference type="EMBL" id="EFU75087.1"/>
    </source>
</evidence>
<name>E6LCP5_ENTI1</name>
<dbReference type="eggNOG" id="COG1234">
    <property type="taxonomic scope" value="Bacteria"/>
</dbReference>